<keyword evidence="2" id="KW-0808">Transferase</keyword>
<feature type="binding site" evidence="12">
    <location>
        <position position="66"/>
    </location>
    <ligand>
        <name>ATP</name>
        <dbReference type="ChEBI" id="CHEBI:30616"/>
    </ligand>
</feature>
<dbReference type="Pfam" id="PF00412">
    <property type="entry name" value="LIM"/>
    <property type="match status" value="1"/>
</dbReference>
<accession>A0A8T0VFD6</accession>
<dbReference type="PROSITE" id="PS00478">
    <property type="entry name" value="LIM_DOMAIN_1"/>
    <property type="match status" value="1"/>
</dbReference>
<dbReference type="EMBL" id="CM029041">
    <property type="protein sequence ID" value="KAG2630469.1"/>
    <property type="molecule type" value="Genomic_DNA"/>
</dbReference>
<dbReference type="PANTHER" id="PTHR24209">
    <property type="entry name" value="PROTEIN DA1-RELATED 2"/>
    <property type="match status" value="1"/>
</dbReference>
<keyword evidence="7 11" id="KW-0862">Zinc</keyword>
<dbReference type="Pfam" id="PF00069">
    <property type="entry name" value="Pkinase"/>
    <property type="match status" value="1"/>
</dbReference>
<dbReference type="CDD" id="cd09396">
    <property type="entry name" value="LIM_DA1"/>
    <property type="match status" value="1"/>
</dbReference>
<evidence type="ECO:0000256" key="9">
    <source>
        <dbReference type="ARBA" id="ARBA00022843"/>
    </source>
</evidence>
<evidence type="ECO:0000256" key="10">
    <source>
        <dbReference type="ARBA" id="ARBA00023038"/>
    </source>
</evidence>
<dbReference type="Proteomes" id="UP000823388">
    <property type="component" value="Chromosome 3K"/>
</dbReference>
<evidence type="ECO:0000256" key="8">
    <source>
        <dbReference type="ARBA" id="ARBA00022840"/>
    </source>
</evidence>
<dbReference type="GO" id="GO:0046872">
    <property type="term" value="F:metal ion binding"/>
    <property type="evidence" value="ECO:0007669"/>
    <property type="project" value="UniProtKB-KW"/>
</dbReference>
<comment type="caution">
    <text evidence="16">The sequence shown here is derived from an EMBL/GenBank/DDBJ whole genome shotgun (WGS) entry which is preliminary data.</text>
</comment>
<keyword evidence="10 11" id="KW-0440">LIM domain</keyword>
<evidence type="ECO:0000256" key="3">
    <source>
        <dbReference type="ARBA" id="ARBA00022723"/>
    </source>
</evidence>
<dbReference type="PROSITE" id="PS00108">
    <property type="entry name" value="PROTEIN_KINASE_ST"/>
    <property type="match status" value="1"/>
</dbReference>
<dbReference type="Gene3D" id="3.30.200.20">
    <property type="entry name" value="Phosphorylase Kinase, domain 1"/>
    <property type="match status" value="1"/>
</dbReference>
<dbReference type="PROSITE" id="PS50011">
    <property type="entry name" value="PROTEIN_KINASE_DOM"/>
    <property type="match status" value="1"/>
</dbReference>
<evidence type="ECO:0000259" key="14">
    <source>
        <dbReference type="PROSITE" id="PS50011"/>
    </source>
</evidence>
<dbReference type="SMART" id="SM00220">
    <property type="entry name" value="S_TKc"/>
    <property type="match status" value="1"/>
</dbReference>
<dbReference type="PANTHER" id="PTHR24209:SF11">
    <property type="entry name" value="DOMAIN-CONTAINING PROTEIN, PUTATIVE, EXPRESSED-RELATED"/>
    <property type="match status" value="1"/>
</dbReference>
<dbReference type="InterPro" id="IPR045218">
    <property type="entry name" value="DA1-like"/>
</dbReference>
<evidence type="ECO:0000256" key="4">
    <source>
        <dbReference type="ARBA" id="ARBA00022737"/>
    </source>
</evidence>
<evidence type="ECO:0000313" key="17">
    <source>
        <dbReference type="Proteomes" id="UP000823388"/>
    </source>
</evidence>
<evidence type="ECO:0000256" key="2">
    <source>
        <dbReference type="ARBA" id="ARBA00022679"/>
    </source>
</evidence>
<evidence type="ECO:0000256" key="13">
    <source>
        <dbReference type="SAM" id="MobiDB-lite"/>
    </source>
</evidence>
<dbReference type="PROSITE" id="PS50023">
    <property type="entry name" value="LIM_DOMAIN_2"/>
    <property type="match status" value="1"/>
</dbReference>
<dbReference type="SUPFAM" id="SSF56112">
    <property type="entry name" value="Protein kinase-like (PK-like)"/>
    <property type="match status" value="1"/>
</dbReference>
<dbReference type="OrthoDB" id="25414at2759"/>
<evidence type="ECO:0000256" key="11">
    <source>
        <dbReference type="PROSITE-ProRule" id="PRU00125"/>
    </source>
</evidence>
<dbReference type="InterPro" id="IPR022087">
    <property type="entry name" value="DA1-like_dom"/>
</dbReference>
<dbReference type="GO" id="GO:0043130">
    <property type="term" value="F:ubiquitin binding"/>
    <property type="evidence" value="ECO:0007669"/>
    <property type="project" value="UniProtKB-ARBA"/>
</dbReference>
<dbReference type="FunFam" id="1.10.510.10:FF:000870">
    <property type="entry name" value="OSJNBa0016N04.16-like protein"/>
    <property type="match status" value="1"/>
</dbReference>
<dbReference type="InterPro" id="IPR011009">
    <property type="entry name" value="Kinase-like_dom_sf"/>
</dbReference>
<protein>
    <recommendedName>
        <fullName evidence="18">Protein kinase domain-containing protein</fullName>
    </recommendedName>
</protein>
<keyword evidence="5 12" id="KW-0547">Nucleotide-binding</keyword>
<evidence type="ECO:0000256" key="6">
    <source>
        <dbReference type="ARBA" id="ARBA00022777"/>
    </source>
</evidence>
<keyword evidence="6" id="KW-0418">Kinase</keyword>
<dbReference type="Gene3D" id="2.10.110.10">
    <property type="entry name" value="Cysteine Rich Protein"/>
    <property type="match status" value="1"/>
</dbReference>
<organism evidence="16 17">
    <name type="scientific">Panicum virgatum</name>
    <name type="common">Blackwell switchgrass</name>
    <dbReference type="NCBI Taxonomy" id="38727"/>
    <lineage>
        <taxon>Eukaryota</taxon>
        <taxon>Viridiplantae</taxon>
        <taxon>Streptophyta</taxon>
        <taxon>Embryophyta</taxon>
        <taxon>Tracheophyta</taxon>
        <taxon>Spermatophyta</taxon>
        <taxon>Magnoliopsida</taxon>
        <taxon>Liliopsida</taxon>
        <taxon>Poales</taxon>
        <taxon>Poaceae</taxon>
        <taxon>PACMAD clade</taxon>
        <taxon>Panicoideae</taxon>
        <taxon>Panicodae</taxon>
        <taxon>Paniceae</taxon>
        <taxon>Panicinae</taxon>
        <taxon>Panicum</taxon>
        <taxon>Panicum sect. Hiantes</taxon>
    </lineage>
</organism>
<evidence type="ECO:0000256" key="12">
    <source>
        <dbReference type="PROSITE-ProRule" id="PRU10141"/>
    </source>
</evidence>
<keyword evidence="3 11" id="KW-0479">Metal-binding</keyword>
<evidence type="ECO:0000259" key="15">
    <source>
        <dbReference type="PROSITE" id="PS50023"/>
    </source>
</evidence>
<dbReference type="GO" id="GO:0016787">
    <property type="term" value="F:hydrolase activity"/>
    <property type="evidence" value="ECO:0007669"/>
    <property type="project" value="UniProtKB-ARBA"/>
</dbReference>
<comment type="similarity">
    <text evidence="1">Belongs to the protein kinase superfamily. TKL Ser/Thr protein kinase family.</text>
</comment>
<dbReference type="GO" id="GO:0005524">
    <property type="term" value="F:ATP binding"/>
    <property type="evidence" value="ECO:0007669"/>
    <property type="project" value="UniProtKB-UniRule"/>
</dbReference>
<dbReference type="SUPFAM" id="SSF57716">
    <property type="entry name" value="Glucocorticoid receptor-like (DNA-binding domain)"/>
    <property type="match status" value="2"/>
</dbReference>
<dbReference type="PROSITE" id="PS00107">
    <property type="entry name" value="PROTEIN_KINASE_ATP"/>
    <property type="match status" value="1"/>
</dbReference>
<dbReference type="GO" id="GO:0032875">
    <property type="term" value="P:regulation of DNA endoreduplication"/>
    <property type="evidence" value="ECO:0007669"/>
    <property type="project" value="UniProtKB-ARBA"/>
</dbReference>
<evidence type="ECO:0000256" key="5">
    <source>
        <dbReference type="ARBA" id="ARBA00022741"/>
    </source>
</evidence>
<evidence type="ECO:0000256" key="1">
    <source>
        <dbReference type="ARBA" id="ARBA00005843"/>
    </source>
</evidence>
<keyword evidence="17" id="KW-1185">Reference proteome</keyword>
<dbReference type="SMART" id="SM00132">
    <property type="entry name" value="LIM"/>
    <property type="match status" value="1"/>
</dbReference>
<name>A0A8T0VFD6_PANVG</name>
<feature type="region of interest" description="Disordered" evidence="13">
    <location>
        <begin position="346"/>
        <end position="367"/>
    </location>
</feature>
<feature type="domain" description="Protein kinase" evidence="14">
    <location>
        <begin position="37"/>
        <end position="329"/>
    </location>
</feature>
<reference evidence="16" key="1">
    <citation type="submission" date="2020-05" db="EMBL/GenBank/DDBJ databases">
        <title>WGS assembly of Panicum virgatum.</title>
        <authorList>
            <person name="Lovell J.T."/>
            <person name="Jenkins J."/>
            <person name="Shu S."/>
            <person name="Juenger T.E."/>
            <person name="Schmutz J."/>
        </authorList>
    </citation>
    <scope>NUCLEOTIDE SEQUENCE</scope>
    <source>
        <strain evidence="16">AP13</strain>
    </source>
</reference>
<proteinExistence type="inferred from homology"/>
<gene>
    <name evidence="16" type="ORF">PVAP13_3KG564801</name>
</gene>
<dbReference type="GO" id="GO:0004672">
    <property type="term" value="F:protein kinase activity"/>
    <property type="evidence" value="ECO:0007669"/>
    <property type="project" value="InterPro"/>
</dbReference>
<evidence type="ECO:0008006" key="18">
    <source>
        <dbReference type="Google" id="ProtNLM"/>
    </source>
</evidence>
<keyword evidence="8 12" id="KW-0067">ATP-binding</keyword>
<keyword evidence="9" id="KW-0832">Ubl conjugation</keyword>
<evidence type="ECO:0000256" key="7">
    <source>
        <dbReference type="ARBA" id="ARBA00022833"/>
    </source>
</evidence>
<sequence length="739" mass="84102">MVGESSRCRNLESMVQDIQAKLCKLSLELLSDITDNFSDEREIGRGGFGVVYKGVLENADVVAVKKLVSMPGVNDVQFENEVYHLMMLKHKNIVRFLGYCFETRHLCILHNGRYCFAEMPEKLLCLEYLPNGSLDRHISDESCGLDWHKRYGIIRGICSGLHYLHEESQTNTPIIHLDLKPGNILLTNEMVPRIADFGLSRLFGEQQSHIYATNTGGSFGYMAPEYLHKGIITKKSDIFSLGVIVIEIITGRRDTPDSTGLSMPDFIENVLEKWRNRLEDSRCTSLEKSCQQIRRCIEMGLNCVQFDETNRPTVKEIIDSLKRQDDMNLHVINEEKLPADQVEQLARAPQESLNAGSPPRQNVPDENVPHRRTCAGCDDPIGHGRFLSCMGSVWHPECFRCFACIKPISEYEFSMRKDQPYHRSCYKECFHPKCDVCDNFIPTNRHGLIEYRAHPFWMQKYCPSHEDDGTPRCCSCERMEVLPRVIEYATLDDGRKLCFECRLNSIMDTPECQHVCMDIQEFFEGLNMKVEQQIPSLLVERQALNEALEAEKNSALFKGHHLPETRGLCLSEEQIVRTILKRPQIGRGNRILDVITGPYKLSRQCEVTAILILYGLPRLLTGSILAHEMMHAYLRLKGFRNLSIEVEEGICQVLSHLWLESEIIAGSSSNVASSSSAPTFKKGTMTEFEKKLGAFFKNQIETDSSEVYGGGFRAGYLAVQRYGLRTTLDQMKLTGSFPC</sequence>
<dbReference type="FunFam" id="3.30.200.20:FF:000465">
    <property type="entry name" value="Cysteine-rich receptor-like protein kinase 6"/>
    <property type="match status" value="1"/>
</dbReference>
<keyword evidence="4" id="KW-0677">Repeat</keyword>
<dbReference type="InterPro" id="IPR008271">
    <property type="entry name" value="Ser/Thr_kinase_AS"/>
</dbReference>
<feature type="domain" description="LIM zinc-binding" evidence="15">
    <location>
        <begin position="372"/>
        <end position="432"/>
    </location>
</feature>
<dbReference type="Pfam" id="PF12315">
    <property type="entry name" value="DA1-like"/>
    <property type="match status" value="1"/>
</dbReference>
<evidence type="ECO:0000313" key="16">
    <source>
        <dbReference type="EMBL" id="KAG2630469.1"/>
    </source>
</evidence>
<dbReference type="InterPro" id="IPR000719">
    <property type="entry name" value="Prot_kinase_dom"/>
</dbReference>
<dbReference type="InterPro" id="IPR001781">
    <property type="entry name" value="Znf_LIM"/>
</dbReference>
<dbReference type="AlphaFoldDB" id="A0A8T0VFD6"/>
<dbReference type="Gene3D" id="1.10.510.10">
    <property type="entry name" value="Transferase(Phosphotransferase) domain 1"/>
    <property type="match status" value="1"/>
</dbReference>
<dbReference type="InterPro" id="IPR017441">
    <property type="entry name" value="Protein_kinase_ATP_BS"/>
</dbReference>
<dbReference type="FunFam" id="2.10.110.10:FF:000078">
    <property type="entry name" value="Protein DA1-related 1"/>
    <property type="match status" value="1"/>
</dbReference>